<evidence type="ECO:0000313" key="9">
    <source>
        <dbReference type="RefSeq" id="XP_030387418.1"/>
    </source>
</evidence>
<feature type="region of interest" description="Disordered" evidence="4">
    <location>
        <begin position="798"/>
        <end position="829"/>
    </location>
</feature>
<dbReference type="InterPro" id="IPR050734">
    <property type="entry name" value="PIH1/Kintoun_subfamily"/>
</dbReference>
<dbReference type="Pfam" id="PF08190">
    <property type="entry name" value="PIH1"/>
    <property type="match status" value="1"/>
</dbReference>
<protein>
    <recommendedName>
        <fullName evidence="3">Protein kintoun</fullName>
    </recommendedName>
    <alternativeName>
        <fullName evidence="3">Dynein assembly factor 2, axonemal homolog</fullName>
    </alternativeName>
    <alternativeName>
        <fullName evidence="3">PP1-interacting protein 20</fullName>
    </alternativeName>
</protein>
<evidence type="ECO:0000313" key="7">
    <source>
        <dbReference type="Proteomes" id="UP000504634"/>
    </source>
</evidence>
<dbReference type="CTD" id="35730"/>
<evidence type="ECO:0000259" key="6">
    <source>
        <dbReference type="Pfam" id="PF18201"/>
    </source>
</evidence>
<dbReference type="OrthoDB" id="546764at2759"/>
<feature type="compositionally biased region" description="Basic residues" evidence="4">
    <location>
        <begin position="626"/>
        <end position="639"/>
    </location>
</feature>
<dbReference type="RefSeq" id="XP_030384218.1">
    <property type="nucleotide sequence ID" value="XM_030528358.1"/>
</dbReference>
<feature type="region of interest" description="Disordered" evidence="4">
    <location>
        <begin position="213"/>
        <end position="248"/>
    </location>
</feature>
<dbReference type="InterPro" id="IPR012981">
    <property type="entry name" value="PIH1_N"/>
</dbReference>
<proteinExistence type="inferred from homology"/>
<comment type="subcellular location">
    <subcellularLocation>
        <location evidence="3">Cytoplasm</location>
    </subcellularLocation>
    <subcellularLocation>
        <location evidence="2">Dynein axonemal particle</location>
    </subcellularLocation>
</comment>
<feature type="compositionally biased region" description="Basic and acidic residues" evidence="4">
    <location>
        <begin position="844"/>
        <end position="857"/>
    </location>
</feature>
<dbReference type="PANTHER" id="PTHR22997">
    <property type="entry name" value="PIH1 DOMAIN-CONTAINING PROTEIN 1"/>
    <property type="match status" value="1"/>
</dbReference>
<feature type="domain" description="PIH1D1/2/3 CS-like" evidence="6">
    <location>
        <begin position="256"/>
        <end position="356"/>
    </location>
</feature>
<feature type="compositionally biased region" description="Low complexity" evidence="4">
    <location>
        <begin position="418"/>
        <end position="431"/>
    </location>
</feature>
<name>A0A6J2U9P2_DROLE</name>
<feature type="compositionally biased region" description="Basic and acidic residues" evidence="4">
    <location>
        <begin position="362"/>
        <end position="381"/>
    </location>
</feature>
<dbReference type="RefSeq" id="XP_030387418.1">
    <property type="nucleotide sequence ID" value="XM_030531558.1"/>
</dbReference>
<feature type="compositionally biased region" description="Basic and acidic residues" evidence="4">
    <location>
        <begin position="215"/>
        <end position="226"/>
    </location>
</feature>
<dbReference type="HAMAP" id="MF_03069">
    <property type="entry name" value="Kintoun"/>
    <property type="match status" value="1"/>
</dbReference>
<accession>A0A6J2U9P2</accession>
<sequence>MSASTATGERNKHSKLSQEKLDISKEEFERIREALGKEEFRKLFFDYVEEIQDPENRKIYENEIAQLEKERGVEVTFIHPKPGFVVKTAIEGELKCFINIASCAEVARPENVVAQDPETGARGITWSIPMAQTPGRDDFDSKNNHCKVYDVVFHPDALYLAQRNPEFRKCLIDTALDAIEREYKVSLDRANLKFPKLDYKGVSRPTVIRKLSKNATEEEREPHPLEHMYPQKPDAANDEPKILPLKTKPTPKPKYTIPKYIIKQSHDVDLSEYTDELDAKLNLTVPRSLVVEIELPLLRSTAECQLDVTNNSIYLLSERQGAKYKLKLDLPYTVNDKAGNARFDTDKRRLCITLPVARSSAKKEREMHDTLRQLNREDSGVELHSNSESPVEEEDDDVDGDAEAEQSDSTDEPTKTVTSDQSDATTATTTQSPRSFLKSSVHYQLPAKFDCNVLDNVMAFVLHVPNVQPDSLLTLQQPQSLHLQFATVGSGFYPTYYAFFVKLPSDAPANLRIETSEPEAWDNNIVLKVTLSTKGDGLKTYLAGLDENDLVEYSVHGQYPTKTSNMKKKCEEGEQKFNITVDRNDDEPSLEITITPKHSAAACASNTTEDEEHNDQQQKDQQLQKKVNKKQRKRNKKQRSLSESACEDINKVYDAQQQAANKQPAEPHEHSSPERSDDATASKPVALLKVPPRKQRSYSECNESSVGSGGSVACRGILKRFSRYGPRPSISDSCSSIDECSSSFSCSVDAAGGLGSYSQSFGGIPEERDDPGLSESCKKTVRFNDQIMKQVFRLDSSILGRKKKNQKRRDCKMRAQQRRVSEGDSVDYEDNNTTLKAAAKEQYFKQSKEEQDLHDSGLDLVGAQNNNNSDNNDNEAKRNKKPRAEHEQYADAKNSMIFEMDDDM</sequence>
<dbReference type="InterPro" id="IPR034727">
    <property type="entry name" value="Kintoun"/>
</dbReference>
<dbReference type="InterPro" id="IPR041442">
    <property type="entry name" value="PIH1D1/2/3_CS-like"/>
</dbReference>
<feature type="compositionally biased region" description="Basic and acidic residues" evidence="4">
    <location>
        <begin position="874"/>
        <end position="890"/>
    </location>
</feature>
<feature type="region of interest" description="Disordered" evidence="4">
    <location>
        <begin position="594"/>
        <end position="683"/>
    </location>
</feature>
<evidence type="ECO:0000256" key="4">
    <source>
        <dbReference type="SAM" id="MobiDB-lite"/>
    </source>
</evidence>
<evidence type="ECO:0000256" key="3">
    <source>
        <dbReference type="HAMAP-Rule" id="MF_03069"/>
    </source>
</evidence>
<dbReference type="GO" id="GO:0070286">
    <property type="term" value="P:axonemal dynein complex assembly"/>
    <property type="evidence" value="ECO:0007669"/>
    <property type="project" value="UniProtKB-UniRule"/>
</dbReference>
<dbReference type="AlphaFoldDB" id="A0A6J2U9P2"/>
<keyword evidence="1 3" id="KW-0963">Cytoplasm</keyword>
<dbReference type="Pfam" id="PF18201">
    <property type="entry name" value="PIH1_CS"/>
    <property type="match status" value="1"/>
</dbReference>
<comment type="function">
    <text evidence="3">Required for cytoplasmic pre-assembly of axonemal dyneins, thereby playing a central role in motility in cilia and flagella. Involved in pre-assembly of dynein arm complexes in the cytoplasm before intraflagellar transport loads them for the ciliary compartment.</text>
</comment>
<feature type="region of interest" description="Disordered" evidence="4">
    <location>
        <begin position="844"/>
        <end position="904"/>
    </location>
</feature>
<comment type="subunit">
    <text evidence="3">Interacts with Pp1alpha-96A, Pp1-87B, Pp1-13C and flw.</text>
</comment>
<dbReference type="PANTHER" id="PTHR22997:SF3">
    <property type="entry name" value="PROTEIN KINTOUN"/>
    <property type="match status" value="1"/>
</dbReference>
<evidence type="ECO:0000313" key="8">
    <source>
        <dbReference type="RefSeq" id="XP_030384218.1"/>
    </source>
</evidence>
<reference evidence="8 9" key="1">
    <citation type="submission" date="2025-04" db="UniProtKB">
        <authorList>
            <consortium name="RefSeq"/>
        </authorList>
    </citation>
    <scope>IDENTIFICATION</scope>
    <source>
        <strain evidence="8 9">11010-0011.00</strain>
        <tissue evidence="8 9">Whole body</tissue>
    </source>
</reference>
<gene>
    <name evidence="8 9" type="primary">LOC115628538</name>
    <name evidence="3" type="synonym">Nop17l</name>
    <name evidence="3" type="synonym">Ppi20</name>
</gene>
<dbReference type="GO" id="GO:0120293">
    <property type="term" value="C:dynein axonemal particle"/>
    <property type="evidence" value="ECO:0007669"/>
    <property type="project" value="UniProtKB-SubCell"/>
</dbReference>
<feature type="domain" description="PIH1 N-terminal" evidence="5">
    <location>
        <begin position="51"/>
        <end position="214"/>
    </location>
</feature>
<feature type="region of interest" description="Disordered" evidence="4">
    <location>
        <begin position="362"/>
        <end position="435"/>
    </location>
</feature>
<feature type="compositionally biased region" description="Basic and acidic residues" evidence="4">
    <location>
        <begin position="665"/>
        <end position="680"/>
    </location>
</feature>
<organism evidence="7 8">
    <name type="scientific">Drosophila lebanonensis</name>
    <name type="common">Fruit fly</name>
    <name type="synonym">Scaptodrosophila lebanonensis</name>
    <dbReference type="NCBI Taxonomy" id="7225"/>
    <lineage>
        <taxon>Eukaryota</taxon>
        <taxon>Metazoa</taxon>
        <taxon>Ecdysozoa</taxon>
        <taxon>Arthropoda</taxon>
        <taxon>Hexapoda</taxon>
        <taxon>Insecta</taxon>
        <taxon>Pterygota</taxon>
        <taxon>Neoptera</taxon>
        <taxon>Endopterygota</taxon>
        <taxon>Diptera</taxon>
        <taxon>Brachycera</taxon>
        <taxon>Muscomorpha</taxon>
        <taxon>Ephydroidea</taxon>
        <taxon>Drosophilidae</taxon>
        <taxon>Scaptodrosophila</taxon>
    </lineage>
</organism>
<evidence type="ECO:0000256" key="1">
    <source>
        <dbReference type="ARBA" id="ARBA00022490"/>
    </source>
</evidence>
<dbReference type="GO" id="GO:0060285">
    <property type="term" value="P:cilium-dependent cell motility"/>
    <property type="evidence" value="ECO:0007669"/>
    <property type="project" value="UniProtKB-UniRule"/>
</dbReference>
<feature type="compositionally biased region" description="Basic residues" evidence="4">
    <location>
        <begin position="800"/>
        <end position="817"/>
    </location>
</feature>
<feature type="compositionally biased region" description="Acidic residues" evidence="4">
    <location>
        <begin position="390"/>
        <end position="411"/>
    </location>
</feature>
<comment type="similarity">
    <text evidence="3">Belongs to the PIH1 family. Kintoun subfamily.</text>
</comment>
<evidence type="ECO:0000259" key="5">
    <source>
        <dbReference type="Pfam" id="PF08190"/>
    </source>
</evidence>
<keyword evidence="7" id="KW-1185">Reference proteome</keyword>
<evidence type="ECO:0000256" key="2">
    <source>
        <dbReference type="ARBA" id="ARBA00024190"/>
    </source>
</evidence>
<dbReference type="Proteomes" id="UP000504634">
    <property type="component" value="Unplaced"/>
</dbReference>
<dbReference type="GeneID" id="115628538"/>